<dbReference type="Gene3D" id="1.10.260.40">
    <property type="entry name" value="lambda repressor-like DNA-binding domains"/>
    <property type="match status" value="1"/>
</dbReference>
<organism evidence="2 3">
    <name type="scientific">Staphylococcus rostri</name>
    <dbReference type="NCBI Taxonomy" id="522262"/>
    <lineage>
        <taxon>Bacteria</taxon>
        <taxon>Bacillati</taxon>
        <taxon>Bacillota</taxon>
        <taxon>Bacilli</taxon>
        <taxon>Bacillales</taxon>
        <taxon>Staphylococcaceae</taxon>
        <taxon>Staphylococcus</taxon>
    </lineage>
</organism>
<proteinExistence type="predicted"/>
<keyword evidence="1" id="KW-0812">Transmembrane</keyword>
<dbReference type="SUPFAM" id="SSF47413">
    <property type="entry name" value="lambda repressor-like DNA-binding domains"/>
    <property type="match status" value="1"/>
</dbReference>
<dbReference type="GO" id="GO:0003677">
    <property type="term" value="F:DNA binding"/>
    <property type="evidence" value="ECO:0007669"/>
    <property type="project" value="InterPro"/>
</dbReference>
<evidence type="ECO:0000256" key="1">
    <source>
        <dbReference type="SAM" id="Phobius"/>
    </source>
</evidence>
<dbReference type="OrthoDB" id="9797543at2"/>
<dbReference type="PANTHER" id="PTHR34475">
    <property type="match status" value="1"/>
</dbReference>
<evidence type="ECO:0000313" key="2">
    <source>
        <dbReference type="EMBL" id="PNZ27343.1"/>
    </source>
</evidence>
<keyword evidence="3" id="KW-1185">Reference proteome</keyword>
<comment type="caution">
    <text evidence="2">The sequence shown here is derived from an EMBL/GenBank/DDBJ whole genome shotgun (WGS) entry which is preliminary data.</text>
</comment>
<dbReference type="RefSeq" id="WP_103358280.1">
    <property type="nucleotide sequence ID" value="NZ_CP113107.1"/>
</dbReference>
<dbReference type="InterPro" id="IPR050400">
    <property type="entry name" value="Bact_Cytoskel_RodZ"/>
</dbReference>
<feature type="transmembrane region" description="Helical" evidence="1">
    <location>
        <begin position="109"/>
        <end position="130"/>
    </location>
</feature>
<dbReference type="AlphaFoldDB" id="A0A2K3YP02"/>
<reference evidence="2 3" key="1">
    <citation type="submission" date="2017-08" db="EMBL/GenBank/DDBJ databases">
        <title>Draft genome sequences of 64 type strains of genus Staph aureus.</title>
        <authorList>
            <person name="Cole K."/>
            <person name="Golubchik T."/>
            <person name="Russell J."/>
            <person name="Foster D."/>
            <person name="Llewelyn M."/>
            <person name="Wilson D."/>
            <person name="Crook D."/>
            <person name="Paul J."/>
        </authorList>
    </citation>
    <scope>NUCLEOTIDE SEQUENCE [LARGE SCALE GENOMIC DNA]</scope>
    <source>
        <strain evidence="2 3">DSM 21968</strain>
    </source>
</reference>
<gene>
    <name evidence="2" type="ORF">CD122_06980</name>
</gene>
<dbReference type="Proteomes" id="UP000242752">
    <property type="component" value="Unassembled WGS sequence"/>
</dbReference>
<dbReference type="CDD" id="cd00093">
    <property type="entry name" value="HTH_XRE"/>
    <property type="match status" value="1"/>
</dbReference>
<keyword evidence="1" id="KW-1133">Transmembrane helix</keyword>
<name>A0A2K3YP02_9STAP</name>
<evidence type="ECO:0000313" key="3">
    <source>
        <dbReference type="Proteomes" id="UP000242752"/>
    </source>
</evidence>
<dbReference type="PANTHER" id="PTHR34475:SF1">
    <property type="entry name" value="CYTOSKELETON PROTEIN RODZ"/>
    <property type="match status" value="1"/>
</dbReference>
<keyword evidence="1" id="KW-0472">Membrane</keyword>
<protein>
    <submittedName>
        <fullName evidence="2">Transcriptional regulator</fullName>
    </submittedName>
</protein>
<dbReference type="InterPro" id="IPR001387">
    <property type="entry name" value="Cro/C1-type_HTH"/>
</dbReference>
<dbReference type="EMBL" id="PPRF01000040">
    <property type="protein sequence ID" value="PNZ27343.1"/>
    <property type="molecule type" value="Genomic_DNA"/>
</dbReference>
<dbReference type="Pfam" id="PF13413">
    <property type="entry name" value="HTH_25"/>
    <property type="match status" value="1"/>
</dbReference>
<sequence>MKLIGEVLQGKRERLGMTLSELEERTHIQRETLMAIERNQFEKLNQPAYAIGFIRKYAQAVNLDGAHLIEKHQEELPETNQFVSKALHQLATTDQSLAYQQRDNETKQVAIVIAGLMVVSAGLWAVLSLVL</sequence>
<accession>A0A2K3YP02</accession>
<dbReference type="InterPro" id="IPR010982">
    <property type="entry name" value="Lambda_DNA-bd_dom_sf"/>
</dbReference>